<dbReference type="GO" id="GO:0016301">
    <property type="term" value="F:kinase activity"/>
    <property type="evidence" value="ECO:0007669"/>
    <property type="project" value="UniProtKB-KW"/>
</dbReference>
<keyword evidence="1" id="KW-0479">Metal-binding</keyword>
<evidence type="ECO:0000256" key="4">
    <source>
        <dbReference type="PROSITE-ProRule" id="PRU00600"/>
    </source>
</evidence>
<dbReference type="AlphaFoldDB" id="A0AAV5R5V5"/>
<feature type="domain" description="DBF4-type" evidence="6">
    <location>
        <begin position="798"/>
        <end position="847"/>
    </location>
</feature>
<dbReference type="InterPro" id="IPR006572">
    <property type="entry name" value="Znf_DBF"/>
</dbReference>
<evidence type="ECO:0000256" key="3">
    <source>
        <dbReference type="ARBA" id="ARBA00022833"/>
    </source>
</evidence>
<gene>
    <name evidence="7" type="ORF">DAPK24_032450</name>
</gene>
<evidence type="ECO:0000259" key="6">
    <source>
        <dbReference type="PROSITE" id="PS51265"/>
    </source>
</evidence>
<dbReference type="Pfam" id="PF08630">
    <property type="entry name" value="Dfp1_Him1_M"/>
    <property type="match status" value="1"/>
</dbReference>
<dbReference type="FunFam" id="6.10.250.3410:FF:000001">
    <property type="entry name" value="Protein DBF4 homolog A"/>
    <property type="match status" value="1"/>
</dbReference>
<dbReference type="InterPro" id="IPR038545">
    <property type="entry name" value="Znf_DBF_sf"/>
</dbReference>
<dbReference type="GO" id="GO:0003676">
    <property type="term" value="F:nucleic acid binding"/>
    <property type="evidence" value="ECO:0007669"/>
    <property type="project" value="InterPro"/>
</dbReference>
<dbReference type="Gene3D" id="3.40.50.10190">
    <property type="entry name" value="BRCT domain"/>
    <property type="match status" value="1"/>
</dbReference>
<organism evidence="7 8">
    <name type="scientific">Pichia kluyveri</name>
    <name type="common">Yeast</name>
    <dbReference type="NCBI Taxonomy" id="36015"/>
    <lineage>
        <taxon>Eukaryota</taxon>
        <taxon>Fungi</taxon>
        <taxon>Dikarya</taxon>
        <taxon>Ascomycota</taxon>
        <taxon>Saccharomycotina</taxon>
        <taxon>Pichiomycetes</taxon>
        <taxon>Pichiales</taxon>
        <taxon>Pichiaceae</taxon>
        <taxon>Pichia</taxon>
    </lineage>
</organism>
<keyword evidence="7" id="KW-0808">Transferase</keyword>
<dbReference type="Pfam" id="PF22437">
    <property type="entry name" value="DBF4_BRCT"/>
    <property type="match status" value="1"/>
</dbReference>
<dbReference type="Gene3D" id="6.10.250.3410">
    <property type="entry name" value="DBF zinc finger"/>
    <property type="match status" value="1"/>
</dbReference>
<comment type="caution">
    <text evidence="7">The sequence shown here is derived from an EMBL/GenBank/DDBJ whole genome shotgun (WGS) entry which is preliminary data.</text>
</comment>
<dbReference type="GO" id="GO:0008270">
    <property type="term" value="F:zinc ion binding"/>
    <property type="evidence" value="ECO:0007669"/>
    <property type="project" value="UniProtKB-KW"/>
</dbReference>
<sequence length="859" mass="98716">MSTDRPALKDTSRLYVNTPSARAIGVNLNNNNNNNNNANIINDNFSKGKDGSLVRKLKMQPPPTPQRAAFQLVPHINKLSSGDKFPHLMGTSTPKKDGYLPSLLMTKANPNQNNTNEKTQIATGKVANKKMTGDELAKWKENWRDILTRSYIYYEHYDPNDKDQRKTMLAFKRLGSVIDTDYSNKTTIVISKRQFDRTATYPAGDLFSILAKKASIKVWSYPKVYRFLNHLSEHVPTTDDLNNSSNSNPVANANSNLNNINNNLNNLLMNEKLFGPSDRDPNVKRNDFKYFANQYLYIWDITEKTRPICIREWKDKNTIPRIHHTTNGKSLFVTETKSQNALSLLRRHQRRVQCLEETFQFRQEIIVAAYNSNYIVNREDIHTPEYNDRVQYKRTWEDSFYITKPENEHPITKLKELYDSLEEKEKDQFKELFENNIKYPIESENLIVELPLQNQNKRQKIVNGDFNKILKTVEEVENKGILTDKTNTVQNIKNIDVKNRVKNYNNDLDIEKDEDDEDNDMEDLNNLISDKSDVIDKMSLRITDNVYTDFKENNQNHKRVHSNVLKPSFDSTVMPKLMRQDSIMKATLCNSNPNNDGKLLCEYGEIAASGIQASGMNPSGNALSGNGLGPSRSQVVSKRLANEQRRIVVLTPSMSKTTKSKEESESNKNIVNVNRCNDNTENYVSLKIGLIDEEKQNSTASSINKDDLAALRSVEAANNPFISDGCLKNNGLKNIEKINEIKNNDQNINKLQKKTIKENELNDNPLAQLNTQLQKHKNEEKSIAIGLFKEQRREKVKREPKPGYCENCRVKYPDFTDHVASEKHRSFAQNDANFSMIDDLINFMHHSDMDDEVIRSPIM</sequence>
<keyword evidence="3" id="KW-0862">Zinc</keyword>
<dbReference type="EMBL" id="BTGB01000004">
    <property type="protein sequence ID" value="GMM46670.1"/>
    <property type="molecule type" value="Genomic_DNA"/>
</dbReference>
<dbReference type="InterPro" id="IPR055116">
    <property type="entry name" value="DBF4_BRCT"/>
</dbReference>
<keyword evidence="2 4" id="KW-0863">Zinc-finger</keyword>
<dbReference type="PROSITE" id="PS51265">
    <property type="entry name" value="ZF_DBF4"/>
    <property type="match status" value="1"/>
</dbReference>
<feature type="region of interest" description="Disordered" evidence="5">
    <location>
        <begin position="621"/>
        <end position="640"/>
    </location>
</feature>
<dbReference type="GO" id="GO:0005634">
    <property type="term" value="C:nucleus"/>
    <property type="evidence" value="ECO:0007669"/>
    <property type="project" value="UniProtKB-ARBA"/>
</dbReference>
<evidence type="ECO:0000313" key="7">
    <source>
        <dbReference type="EMBL" id="GMM46670.1"/>
    </source>
</evidence>
<dbReference type="Pfam" id="PF07535">
    <property type="entry name" value="zf-DBF"/>
    <property type="match status" value="1"/>
</dbReference>
<evidence type="ECO:0000256" key="1">
    <source>
        <dbReference type="ARBA" id="ARBA00022723"/>
    </source>
</evidence>
<evidence type="ECO:0000313" key="8">
    <source>
        <dbReference type="Proteomes" id="UP001378960"/>
    </source>
</evidence>
<evidence type="ECO:0000256" key="5">
    <source>
        <dbReference type="SAM" id="MobiDB-lite"/>
    </source>
</evidence>
<dbReference type="InterPro" id="IPR036420">
    <property type="entry name" value="BRCT_dom_sf"/>
</dbReference>
<name>A0AAV5R5V5_PICKL</name>
<evidence type="ECO:0000256" key="2">
    <source>
        <dbReference type="ARBA" id="ARBA00022771"/>
    </source>
</evidence>
<dbReference type="SMART" id="SM00586">
    <property type="entry name" value="ZnF_DBF"/>
    <property type="match status" value="1"/>
</dbReference>
<reference evidence="7 8" key="1">
    <citation type="journal article" date="2023" name="Elife">
        <title>Identification of key yeast species and microbe-microbe interactions impacting larval growth of Drosophila in the wild.</title>
        <authorList>
            <person name="Mure A."/>
            <person name="Sugiura Y."/>
            <person name="Maeda R."/>
            <person name="Honda K."/>
            <person name="Sakurai N."/>
            <person name="Takahashi Y."/>
            <person name="Watada M."/>
            <person name="Katoh T."/>
            <person name="Gotoh A."/>
            <person name="Gotoh Y."/>
            <person name="Taniguchi I."/>
            <person name="Nakamura K."/>
            <person name="Hayashi T."/>
            <person name="Katayama T."/>
            <person name="Uemura T."/>
            <person name="Hattori Y."/>
        </authorList>
    </citation>
    <scope>NUCLEOTIDE SEQUENCE [LARGE SCALE GENOMIC DNA]</scope>
    <source>
        <strain evidence="7 8">PK-24</strain>
    </source>
</reference>
<proteinExistence type="predicted"/>
<protein>
    <submittedName>
        <fullName evidence="7">Protein serine/threonine kinase activating protein</fullName>
    </submittedName>
</protein>
<dbReference type="InterPro" id="IPR013939">
    <property type="entry name" value="Regulatory_Dfp1/Him1"/>
</dbReference>
<accession>A0AAV5R5V5</accession>
<keyword evidence="8" id="KW-1185">Reference proteome</keyword>
<dbReference type="Proteomes" id="UP001378960">
    <property type="component" value="Unassembled WGS sequence"/>
</dbReference>
<keyword evidence="7" id="KW-0418">Kinase</keyword>